<evidence type="ECO:0000313" key="4">
    <source>
        <dbReference type="Proteomes" id="UP000035352"/>
    </source>
</evidence>
<evidence type="ECO:0000256" key="2">
    <source>
        <dbReference type="SAM" id="MobiDB-lite"/>
    </source>
</evidence>
<organism evidence="3 4">
    <name type="scientific">Caldimonas brevitalea</name>
    <dbReference type="NCBI Taxonomy" id="413882"/>
    <lineage>
        <taxon>Bacteria</taxon>
        <taxon>Pseudomonadati</taxon>
        <taxon>Pseudomonadota</taxon>
        <taxon>Betaproteobacteria</taxon>
        <taxon>Burkholderiales</taxon>
        <taxon>Sphaerotilaceae</taxon>
        <taxon>Caldimonas</taxon>
    </lineage>
</organism>
<evidence type="ECO:0000256" key="1">
    <source>
        <dbReference type="SAM" id="Coils"/>
    </source>
</evidence>
<dbReference type="RefSeq" id="WP_047196850.1">
    <property type="nucleotide sequence ID" value="NZ_CP011371.1"/>
</dbReference>
<dbReference type="KEGG" id="pbh:AAW51_5090"/>
<dbReference type="OrthoDB" id="9157691at2"/>
<gene>
    <name evidence="3" type="ORF">AAW51_5090</name>
</gene>
<feature type="region of interest" description="Disordered" evidence="2">
    <location>
        <begin position="150"/>
        <end position="203"/>
    </location>
</feature>
<dbReference type="AlphaFoldDB" id="A0A0G3BWP7"/>
<feature type="compositionally biased region" description="Pro residues" evidence="2">
    <location>
        <begin position="154"/>
        <end position="176"/>
    </location>
</feature>
<keyword evidence="4" id="KW-1185">Reference proteome</keyword>
<accession>A0A0G3BWP7</accession>
<keyword evidence="3" id="KW-0648">Protein biosynthesis</keyword>
<dbReference type="GO" id="GO:0003743">
    <property type="term" value="F:translation initiation factor activity"/>
    <property type="evidence" value="ECO:0007669"/>
    <property type="project" value="UniProtKB-KW"/>
</dbReference>
<proteinExistence type="predicted"/>
<sequence>MPLTPAASLACRRRLPLPDAAGWFVLLAGALWFGAATPTAAAEQAIYQQRLPDGQVVITDRPVPGAVILKTWNVPTDDPAQAAARRAAAQQEAAQTAERVQRNLESRQQLDTQLEIERLRRDQAQAELAAERERSARAQAESQPVWVVPGRYPVAPPIGRPPWLQPPAHPAPPPSKTPRRPPDKPASLLVEPPPHHHHHHHHR</sequence>
<keyword evidence="3" id="KW-0396">Initiation factor</keyword>
<evidence type="ECO:0000313" key="3">
    <source>
        <dbReference type="EMBL" id="AKJ31781.1"/>
    </source>
</evidence>
<reference evidence="3 4" key="1">
    <citation type="submission" date="2015-05" db="EMBL/GenBank/DDBJ databases">
        <authorList>
            <person name="Tang B."/>
            <person name="Yu Y."/>
        </authorList>
    </citation>
    <scope>NUCLEOTIDE SEQUENCE [LARGE SCALE GENOMIC DNA]</scope>
    <source>
        <strain evidence="3 4">DSM 7029</strain>
    </source>
</reference>
<dbReference type="STRING" id="413882.AAW51_5090"/>
<name>A0A0G3BWP7_9BURK</name>
<dbReference type="EMBL" id="CP011371">
    <property type="protein sequence ID" value="AKJ31781.1"/>
    <property type="molecule type" value="Genomic_DNA"/>
</dbReference>
<dbReference type="Proteomes" id="UP000035352">
    <property type="component" value="Chromosome"/>
</dbReference>
<keyword evidence="1" id="KW-0175">Coiled coil</keyword>
<feature type="coiled-coil region" evidence="1">
    <location>
        <begin position="87"/>
        <end position="141"/>
    </location>
</feature>
<protein>
    <submittedName>
        <fullName evidence="3">Translation initiation factor</fullName>
    </submittedName>
</protein>